<dbReference type="AlphaFoldDB" id="A0ABD0LJW8"/>
<evidence type="ECO:0000313" key="5">
    <source>
        <dbReference type="EMBL" id="KAK7499597.1"/>
    </source>
</evidence>
<reference evidence="5 6" key="1">
    <citation type="journal article" date="2023" name="Sci. Data">
        <title>Genome assembly of the Korean intertidal mud-creeper Batillaria attramentaria.</title>
        <authorList>
            <person name="Patra A.K."/>
            <person name="Ho P.T."/>
            <person name="Jun S."/>
            <person name="Lee S.J."/>
            <person name="Kim Y."/>
            <person name="Won Y.J."/>
        </authorList>
    </citation>
    <scope>NUCLEOTIDE SEQUENCE [LARGE SCALE GENOMIC DNA]</scope>
    <source>
        <strain evidence="5">Wonlab-2016</strain>
    </source>
</reference>
<dbReference type="InterPro" id="IPR018378">
    <property type="entry name" value="C-type_lectin_CS"/>
</dbReference>
<feature type="chain" id="PRO_5044884375" description="C-type lectin domain-containing protein" evidence="2">
    <location>
        <begin position="23"/>
        <end position="243"/>
    </location>
</feature>
<dbReference type="SUPFAM" id="SSF56436">
    <property type="entry name" value="C-type lectin-like"/>
    <property type="match status" value="1"/>
</dbReference>
<dbReference type="InterPro" id="IPR016187">
    <property type="entry name" value="CTDL_fold"/>
</dbReference>
<evidence type="ECO:0000259" key="3">
    <source>
        <dbReference type="PROSITE" id="PS50041"/>
    </source>
</evidence>
<keyword evidence="1" id="KW-1015">Disulfide bond</keyword>
<evidence type="ECO:0000313" key="6">
    <source>
        <dbReference type="Proteomes" id="UP001519460"/>
    </source>
</evidence>
<dbReference type="Gene3D" id="3.10.100.10">
    <property type="entry name" value="Mannose-Binding Protein A, subunit A"/>
    <property type="match status" value="1"/>
</dbReference>
<dbReference type="SMART" id="SM00034">
    <property type="entry name" value="CLECT"/>
    <property type="match status" value="1"/>
</dbReference>
<dbReference type="PROSITE" id="PS50948">
    <property type="entry name" value="PAN"/>
    <property type="match status" value="1"/>
</dbReference>
<dbReference type="EMBL" id="JACVVK020000043">
    <property type="protein sequence ID" value="KAK7499597.1"/>
    <property type="molecule type" value="Genomic_DNA"/>
</dbReference>
<dbReference type="InterPro" id="IPR003609">
    <property type="entry name" value="Pan_app"/>
</dbReference>
<feature type="signal peptide" evidence="2">
    <location>
        <begin position="1"/>
        <end position="22"/>
    </location>
</feature>
<dbReference type="PANTHER" id="PTHR22801:SF63">
    <property type="entry name" value="C-TYPE LECTIN DOMAIN-CONTAINING PROTEIN"/>
    <property type="match status" value="1"/>
</dbReference>
<dbReference type="PROSITE" id="PS50041">
    <property type="entry name" value="C_TYPE_LECTIN_2"/>
    <property type="match status" value="1"/>
</dbReference>
<dbReference type="Pfam" id="PF00059">
    <property type="entry name" value="Lectin_C"/>
    <property type="match status" value="1"/>
</dbReference>
<accession>A0ABD0LJW8</accession>
<evidence type="ECO:0000256" key="2">
    <source>
        <dbReference type="SAM" id="SignalP"/>
    </source>
</evidence>
<dbReference type="PANTHER" id="PTHR22801">
    <property type="entry name" value="LITHOSTATHINE"/>
    <property type="match status" value="1"/>
</dbReference>
<keyword evidence="2" id="KW-0732">Signal</keyword>
<name>A0ABD0LJW8_9CAEN</name>
<dbReference type="InterPro" id="IPR001304">
    <property type="entry name" value="C-type_lectin-like"/>
</dbReference>
<dbReference type="PROSITE" id="PS00615">
    <property type="entry name" value="C_TYPE_LECTIN_1"/>
    <property type="match status" value="1"/>
</dbReference>
<protein>
    <recommendedName>
        <fullName evidence="7">C-type lectin domain-containing protein</fullName>
    </recommendedName>
</protein>
<organism evidence="5 6">
    <name type="scientific">Batillaria attramentaria</name>
    <dbReference type="NCBI Taxonomy" id="370345"/>
    <lineage>
        <taxon>Eukaryota</taxon>
        <taxon>Metazoa</taxon>
        <taxon>Spiralia</taxon>
        <taxon>Lophotrochozoa</taxon>
        <taxon>Mollusca</taxon>
        <taxon>Gastropoda</taxon>
        <taxon>Caenogastropoda</taxon>
        <taxon>Sorbeoconcha</taxon>
        <taxon>Cerithioidea</taxon>
        <taxon>Batillariidae</taxon>
        <taxon>Batillaria</taxon>
    </lineage>
</organism>
<sequence length="243" mass="27795">MVNEPFRFFLLFVLEVSWFVNAARCTNLHFREWHQIKNEKVMTSFSGWTGSLTECGSTCDQRSDCTAFCYSDITSSCYVKGDMTSQQQLTHSSNVRCFGLVQGTCPLWDDYKLVGGRCVKLFTDPLGYVESRERCSADEAHLYHFKTRLEDEQPFLDLLAVYGFPPLPYNKIALWVGADDLQSEGNFVWSDGTPLANSADVWGVGEPNNYYQNEDCVVYWIGSYLLNDFPCTRETLFVCQLDL</sequence>
<evidence type="ECO:0000259" key="4">
    <source>
        <dbReference type="PROSITE" id="PS50948"/>
    </source>
</evidence>
<feature type="domain" description="Apple" evidence="4">
    <location>
        <begin position="25"/>
        <end position="105"/>
    </location>
</feature>
<feature type="domain" description="C-type lectin" evidence="3">
    <location>
        <begin position="114"/>
        <end position="240"/>
    </location>
</feature>
<dbReference type="InterPro" id="IPR050801">
    <property type="entry name" value="Ca-Dep_Lectins_ImmuneDev"/>
</dbReference>
<evidence type="ECO:0008006" key="7">
    <source>
        <dbReference type="Google" id="ProtNLM"/>
    </source>
</evidence>
<dbReference type="Proteomes" id="UP001519460">
    <property type="component" value="Unassembled WGS sequence"/>
</dbReference>
<proteinExistence type="predicted"/>
<keyword evidence="6" id="KW-1185">Reference proteome</keyword>
<evidence type="ECO:0000256" key="1">
    <source>
        <dbReference type="ARBA" id="ARBA00023157"/>
    </source>
</evidence>
<gene>
    <name evidence="5" type="ORF">BaRGS_00009249</name>
</gene>
<comment type="caution">
    <text evidence="5">The sequence shown here is derived from an EMBL/GenBank/DDBJ whole genome shotgun (WGS) entry which is preliminary data.</text>
</comment>
<dbReference type="InterPro" id="IPR016186">
    <property type="entry name" value="C-type_lectin-like/link_sf"/>
</dbReference>